<dbReference type="InterPro" id="IPR027417">
    <property type="entry name" value="P-loop_NTPase"/>
</dbReference>
<comment type="caution">
    <text evidence="1">The sequence shown here is derived from an EMBL/GenBank/DDBJ whole genome shotgun (WGS) entry which is preliminary data.</text>
</comment>
<sequence>MINKAEKDKNPSNLSHERRLLTKIKDWANIEQADTIELKLGKNTWLINYRQKGRLVSQLSLSQENGNNLKILLKKPMSGWIFKKIGNNFVLKNVSRGTFKDINNWFIHPLNQQALNKSKHHAEQPKGLWLISGADKEQAGYLAEMIFRQFNLDKHYAVSIGQKLGIGFDYTELPSTAEQRQYYYRQLKQNRPDLLYFAHEDLNSGVELLSGADSSLIIVFVNKPNILSAVSHFGKTVGWNSQAIKQLKKAIQINHSPTNCQYCKQAMRPDPGLRRQLSEQLGLAEQILDQINFYQSEGCEHCQYSGQGETLPIISLADFSEVLETLTPANLREIMNNLSTATSAETVLAAAATGHLSPEQLAKLLKEI</sequence>
<evidence type="ECO:0000313" key="1">
    <source>
        <dbReference type="EMBL" id="PIT95698.1"/>
    </source>
</evidence>
<dbReference type="Gene3D" id="3.40.50.300">
    <property type="entry name" value="P-loop containing nucleotide triphosphate hydrolases"/>
    <property type="match status" value="1"/>
</dbReference>
<dbReference type="Proteomes" id="UP000228533">
    <property type="component" value="Unassembled WGS sequence"/>
</dbReference>
<gene>
    <name evidence="1" type="ORF">COT94_03865</name>
</gene>
<protein>
    <recommendedName>
        <fullName evidence="3">Bacterial type II secretion system protein E domain-containing protein</fullName>
    </recommendedName>
</protein>
<evidence type="ECO:0008006" key="3">
    <source>
        <dbReference type="Google" id="ProtNLM"/>
    </source>
</evidence>
<accession>A0A2M6WSB2</accession>
<evidence type="ECO:0000313" key="2">
    <source>
        <dbReference type="Proteomes" id="UP000228533"/>
    </source>
</evidence>
<name>A0A2M6WSB2_9BACT</name>
<dbReference type="EMBL" id="PFAM01000023">
    <property type="protein sequence ID" value="PIT95698.1"/>
    <property type="molecule type" value="Genomic_DNA"/>
</dbReference>
<proteinExistence type="predicted"/>
<organism evidence="1 2">
    <name type="scientific">Candidatus Falkowbacteria bacterium CG10_big_fil_rev_8_21_14_0_10_37_14</name>
    <dbReference type="NCBI Taxonomy" id="1974561"/>
    <lineage>
        <taxon>Bacteria</taxon>
        <taxon>Candidatus Falkowiibacteriota</taxon>
    </lineage>
</organism>
<dbReference type="AlphaFoldDB" id="A0A2M6WSB2"/>
<reference evidence="2" key="1">
    <citation type="submission" date="2017-09" db="EMBL/GenBank/DDBJ databases">
        <title>Depth-based differentiation of microbial function through sediment-hosted aquifers and enrichment of novel symbionts in the deep terrestrial subsurface.</title>
        <authorList>
            <person name="Probst A.J."/>
            <person name="Ladd B."/>
            <person name="Jarett J.K."/>
            <person name="Geller-Mcgrath D.E."/>
            <person name="Sieber C.M.K."/>
            <person name="Emerson J.B."/>
            <person name="Anantharaman K."/>
            <person name="Thomas B.C."/>
            <person name="Malmstrom R."/>
            <person name="Stieglmeier M."/>
            <person name="Klingl A."/>
            <person name="Woyke T."/>
            <person name="Ryan C.M."/>
            <person name="Banfield J.F."/>
        </authorList>
    </citation>
    <scope>NUCLEOTIDE SEQUENCE [LARGE SCALE GENOMIC DNA]</scope>
</reference>